<dbReference type="Proteomes" id="UP000547058">
    <property type="component" value="Unassembled WGS sequence"/>
</dbReference>
<gene>
    <name evidence="1" type="ORF">H4O11_01480</name>
</gene>
<dbReference type="AlphaFoldDB" id="A0A7W3FJ15"/>
<comment type="caution">
    <text evidence="1">The sequence shown here is derived from an EMBL/GenBank/DDBJ whole genome shotgun (WGS) entry which is preliminary data.</text>
</comment>
<proteinExistence type="predicted"/>
<dbReference type="RefSeq" id="WP_182337666.1">
    <property type="nucleotide sequence ID" value="NZ_JACGXS010000001.1"/>
</dbReference>
<dbReference type="EMBL" id="JACGXS010000001">
    <property type="protein sequence ID" value="MBA8680478.1"/>
    <property type="molecule type" value="Genomic_DNA"/>
</dbReference>
<evidence type="ECO:0000313" key="2">
    <source>
        <dbReference type="Proteomes" id="UP000547058"/>
    </source>
</evidence>
<evidence type="ECO:0000313" key="1">
    <source>
        <dbReference type="EMBL" id="MBA8680478.1"/>
    </source>
</evidence>
<reference evidence="1 2" key="1">
    <citation type="submission" date="2020-08" db="EMBL/GenBank/DDBJ databases">
        <title>Stenotrophomonas tumulicola JCM 30961.</title>
        <authorList>
            <person name="Deng Y."/>
        </authorList>
    </citation>
    <scope>NUCLEOTIDE SEQUENCE [LARGE SCALE GENOMIC DNA]</scope>
    <source>
        <strain evidence="1 2">JCM 30961</strain>
    </source>
</reference>
<organism evidence="1 2">
    <name type="scientific">Stenotrophomonas tumulicola</name>
    <dbReference type="NCBI Taxonomy" id="1685415"/>
    <lineage>
        <taxon>Bacteria</taxon>
        <taxon>Pseudomonadati</taxon>
        <taxon>Pseudomonadota</taxon>
        <taxon>Gammaproteobacteria</taxon>
        <taxon>Lysobacterales</taxon>
        <taxon>Lysobacteraceae</taxon>
        <taxon>Stenotrophomonas</taxon>
    </lineage>
</organism>
<accession>A0A7W3FJ15</accession>
<name>A0A7W3FJ15_9GAMM</name>
<sequence length="73" mass="8234">MKTCTSCIARLPERFFPMVNGRRQARCGACLNTARRLRDPLPALQCSPLQVRLNNTFNLWHGPVSRAPLRIAA</sequence>
<keyword evidence="2" id="KW-1185">Reference proteome</keyword>
<protein>
    <submittedName>
        <fullName evidence="1">Uncharacterized protein</fullName>
    </submittedName>
</protein>